<evidence type="ECO:0000256" key="12">
    <source>
        <dbReference type="ARBA" id="ARBA00023136"/>
    </source>
</evidence>
<evidence type="ECO:0000313" key="23">
    <source>
        <dbReference type="Proteomes" id="UP000694846"/>
    </source>
</evidence>
<keyword evidence="11" id="KW-1133">Transmembrane helix</keyword>
<evidence type="ECO:0000256" key="11">
    <source>
        <dbReference type="ARBA" id="ARBA00022989"/>
    </source>
</evidence>
<keyword evidence="17" id="KW-0393">Immunoglobulin domain</keyword>
<sequence length="717" mass="81715">MGAICNLHTLIWILVCGVIIHGSRLKRTVTSNYISSQIYPKDTYTVYRDSKVYARIAEPLPDVRLQKINFRFQVNQNPEIFGITVDGIVYIKNAIFLKKFNQSQSTLKIVCGDDQITIITLNFKNLPNEQCKETSHCSNIHLDIKSECTSSCGIGSISKCQWRESSKPDMITVNYSTCTPDTKTCPDGYCDSLEKINYLICPQDCTNKVFGTGSKGKNGILRAKGVCTCDEIGKCTCESKMNAGRKNKNKSIPQTPINYEQDPCEYWCDNNVNMSIIIVITFASIGIVMYCCRNKIFWILGSNKTNRNVRTLEELLPSRDQNIIHQPNIIPNRDNLIHNTDFDPKWEFPRNRLILEKVIGEGAFGKVLKAQAMDITGTKGMSTVAVKTIKQNAGSTEKDDLLSEYNLLKDVNHPNVVKLLGACTTQDGPFYLIIEFAKYGSLKSYLRKSRILNTNIDGFVSNTEHFQLNDRMTSSTLQIYPINSKDILTFSWQISKGMTYLAELKLVHRDLAARNILVTKDKVCKVSDFGLTRDVYEDNAYLKKTKGRVPVKWMAPESLSDNIYTSKSDIWSFGIVLWELVTLGTDPYPGIDAKDLFKLLNEGYRMDKPNNCSTELYDIMNSCWAEDPYRRPSFKSLTTSLEEMLEKGNDYLKLEFNQIVNNMCYLMNDKESENKNAIENTEEEVKYEIPKSHNEIGMTYVTMNDFIFDHKEKTQIV</sequence>
<evidence type="ECO:0000256" key="8">
    <source>
        <dbReference type="ARBA" id="ARBA00022741"/>
    </source>
</evidence>
<gene>
    <name evidence="24" type="primary">LOC112692537</name>
</gene>
<proteinExistence type="predicted"/>
<keyword evidence="12" id="KW-0472">Membrane</keyword>
<dbReference type="RefSeq" id="XP_025423018.1">
    <property type="nucleotide sequence ID" value="XM_025567233.1"/>
</dbReference>
<evidence type="ECO:0000313" key="24">
    <source>
        <dbReference type="RefSeq" id="XP_025423018.1"/>
    </source>
</evidence>
<keyword evidence="10 20" id="KW-0067">ATP-binding</keyword>
<comment type="subcellular location">
    <subcellularLocation>
        <location evidence="1">Membrane</location>
        <topology evidence="1">Single-pass membrane protein</topology>
    </subcellularLocation>
</comment>
<dbReference type="PANTHER" id="PTHR24416:SF617">
    <property type="entry name" value="RET ONCOGENE, ISOFORM A"/>
    <property type="match status" value="1"/>
</dbReference>
<evidence type="ECO:0000259" key="22">
    <source>
        <dbReference type="PROSITE" id="PS50011"/>
    </source>
</evidence>
<dbReference type="InterPro" id="IPR050122">
    <property type="entry name" value="RTK"/>
</dbReference>
<dbReference type="Pfam" id="PF22540">
    <property type="entry name" value="RET_CRD"/>
    <property type="match status" value="1"/>
</dbReference>
<comment type="function">
    <text evidence="19">Receptor for basic fibroblast growth factor.</text>
</comment>
<dbReference type="Pfam" id="PF07714">
    <property type="entry name" value="PK_Tyr_Ser-Thr"/>
    <property type="match status" value="1"/>
</dbReference>
<keyword evidence="23" id="KW-1185">Reference proteome</keyword>
<keyword evidence="3" id="KW-0597">Phosphoprotein</keyword>
<dbReference type="SMART" id="SM00219">
    <property type="entry name" value="TyrKc"/>
    <property type="match status" value="1"/>
</dbReference>
<protein>
    <recommendedName>
        <fullName evidence="2">receptor protein-tyrosine kinase</fullName>
        <ecNumber evidence="2">2.7.10.1</ecNumber>
    </recommendedName>
</protein>
<dbReference type="SUPFAM" id="SSF56112">
    <property type="entry name" value="Protein kinase-like (PK-like)"/>
    <property type="match status" value="1"/>
</dbReference>
<accession>A0A8B8GJ14</accession>
<dbReference type="PROSITE" id="PS50011">
    <property type="entry name" value="PROTEIN_KINASE_DOM"/>
    <property type="match status" value="1"/>
</dbReference>
<dbReference type="PROSITE" id="PS00107">
    <property type="entry name" value="PROTEIN_KINASE_ATP"/>
    <property type="match status" value="1"/>
</dbReference>
<evidence type="ECO:0000256" key="21">
    <source>
        <dbReference type="SAM" id="SignalP"/>
    </source>
</evidence>
<dbReference type="AlphaFoldDB" id="A0A8B8GJ14"/>
<evidence type="ECO:0000256" key="9">
    <source>
        <dbReference type="ARBA" id="ARBA00022777"/>
    </source>
</evidence>
<keyword evidence="5" id="KW-0812">Transmembrane</keyword>
<keyword evidence="6 21" id="KW-0732">Signal</keyword>
<dbReference type="OrthoDB" id="3256376at2759"/>
<evidence type="ECO:0000256" key="15">
    <source>
        <dbReference type="ARBA" id="ARBA00023170"/>
    </source>
</evidence>
<evidence type="ECO:0000256" key="16">
    <source>
        <dbReference type="ARBA" id="ARBA00023180"/>
    </source>
</evidence>
<dbReference type="FunFam" id="1.10.510.10:FF:000462">
    <property type="entry name" value="Receptor tyrosine kinase"/>
    <property type="match status" value="1"/>
</dbReference>
<reference evidence="24" key="1">
    <citation type="submission" date="2025-08" db="UniProtKB">
        <authorList>
            <consortium name="RefSeq"/>
        </authorList>
    </citation>
    <scope>IDENTIFICATION</scope>
    <source>
        <tissue evidence="24">Whole body</tissue>
    </source>
</reference>
<keyword evidence="16" id="KW-0325">Glycoprotein</keyword>
<keyword evidence="9" id="KW-0418">Kinase</keyword>
<evidence type="ECO:0000256" key="14">
    <source>
        <dbReference type="ARBA" id="ARBA00023157"/>
    </source>
</evidence>
<dbReference type="InterPro" id="IPR008266">
    <property type="entry name" value="Tyr_kinase_AS"/>
</dbReference>
<evidence type="ECO:0000256" key="18">
    <source>
        <dbReference type="ARBA" id="ARBA00051243"/>
    </source>
</evidence>
<dbReference type="InterPro" id="IPR020635">
    <property type="entry name" value="Tyr_kinase_cat_dom"/>
</dbReference>
<keyword evidence="7" id="KW-0677">Repeat</keyword>
<evidence type="ECO:0000256" key="7">
    <source>
        <dbReference type="ARBA" id="ARBA00022737"/>
    </source>
</evidence>
<keyword evidence="8 20" id="KW-0547">Nucleotide-binding</keyword>
<dbReference type="FunFam" id="3.30.200.20:FF:000593">
    <property type="entry name" value="Predicted protein"/>
    <property type="match status" value="1"/>
</dbReference>
<evidence type="ECO:0000256" key="10">
    <source>
        <dbReference type="ARBA" id="ARBA00022840"/>
    </source>
</evidence>
<dbReference type="Proteomes" id="UP000694846">
    <property type="component" value="Unplaced"/>
</dbReference>
<dbReference type="GO" id="GO:0005886">
    <property type="term" value="C:plasma membrane"/>
    <property type="evidence" value="ECO:0007669"/>
    <property type="project" value="TreeGrafter"/>
</dbReference>
<evidence type="ECO:0000256" key="20">
    <source>
        <dbReference type="PROSITE-ProRule" id="PRU10141"/>
    </source>
</evidence>
<dbReference type="GO" id="GO:0007169">
    <property type="term" value="P:cell surface receptor protein tyrosine kinase signaling pathway"/>
    <property type="evidence" value="ECO:0007669"/>
    <property type="project" value="TreeGrafter"/>
</dbReference>
<dbReference type="InterPro" id="IPR055162">
    <property type="entry name" value="RET_CRD"/>
</dbReference>
<dbReference type="PANTHER" id="PTHR24416">
    <property type="entry name" value="TYROSINE-PROTEIN KINASE RECEPTOR"/>
    <property type="match status" value="1"/>
</dbReference>
<feature type="signal peptide" evidence="21">
    <location>
        <begin position="1"/>
        <end position="25"/>
    </location>
</feature>
<dbReference type="InterPro" id="IPR000719">
    <property type="entry name" value="Prot_kinase_dom"/>
</dbReference>
<evidence type="ECO:0000256" key="4">
    <source>
        <dbReference type="ARBA" id="ARBA00022679"/>
    </source>
</evidence>
<dbReference type="GO" id="GO:0043235">
    <property type="term" value="C:receptor complex"/>
    <property type="evidence" value="ECO:0007669"/>
    <property type="project" value="TreeGrafter"/>
</dbReference>
<keyword evidence="15" id="KW-0675">Receptor</keyword>
<dbReference type="InterPro" id="IPR001245">
    <property type="entry name" value="Ser-Thr/Tyr_kinase_cat_dom"/>
</dbReference>
<dbReference type="InterPro" id="IPR017441">
    <property type="entry name" value="Protein_kinase_ATP_BS"/>
</dbReference>
<dbReference type="Gene3D" id="3.30.200.20">
    <property type="entry name" value="Phosphorylase Kinase, domain 1"/>
    <property type="match status" value="1"/>
</dbReference>
<name>A0A8B8GJ14_9HEMI</name>
<dbReference type="GeneID" id="112692537"/>
<feature type="binding site" evidence="20">
    <location>
        <position position="387"/>
    </location>
    <ligand>
        <name>ATP</name>
        <dbReference type="ChEBI" id="CHEBI:30616"/>
    </ligand>
</feature>
<feature type="chain" id="PRO_5034572107" description="receptor protein-tyrosine kinase" evidence="21">
    <location>
        <begin position="26"/>
        <end position="717"/>
    </location>
</feature>
<evidence type="ECO:0000256" key="1">
    <source>
        <dbReference type="ARBA" id="ARBA00004167"/>
    </source>
</evidence>
<keyword evidence="14" id="KW-1015">Disulfide bond</keyword>
<evidence type="ECO:0000256" key="13">
    <source>
        <dbReference type="ARBA" id="ARBA00023137"/>
    </source>
</evidence>
<dbReference type="PRINTS" id="PR00109">
    <property type="entry name" value="TYRKINASE"/>
</dbReference>
<evidence type="ECO:0000256" key="2">
    <source>
        <dbReference type="ARBA" id="ARBA00011902"/>
    </source>
</evidence>
<keyword evidence="4" id="KW-0808">Transferase</keyword>
<dbReference type="Gene3D" id="1.10.510.10">
    <property type="entry name" value="Transferase(Phosphotransferase) domain 1"/>
    <property type="match status" value="1"/>
</dbReference>
<comment type="catalytic activity">
    <reaction evidence="18">
        <text>L-tyrosyl-[protein] + ATP = O-phospho-L-tyrosyl-[protein] + ADP + H(+)</text>
        <dbReference type="Rhea" id="RHEA:10596"/>
        <dbReference type="Rhea" id="RHEA-COMP:10136"/>
        <dbReference type="Rhea" id="RHEA-COMP:20101"/>
        <dbReference type="ChEBI" id="CHEBI:15378"/>
        <dbReference type="ChEBI" id="CHEBI:30616"/>
        <dbReference type="ChEBI" id="CHEBI:46858"/>
        <dbReference type="ChEBI" id="CHEBI:61978"/>
        <dbReference type="ChEBI" id="CHEBI:456216"/>
        <dbReference type="EC" id="2.7.10.1"/>
    </reaction>
</comment>
<dbReference type="InterPro" id="IPR011009">
    <property type="entry name" value="Kinase-like_dom_sf"/>
</dbReference>
<dbReference type="EC" id="2.7.10.1" evidence="2"/>
<evidence type="ECO:0000256" key="17">
    <source>
        <dbReference type="ARBA" id="ARBA00023319"/>
    </source>
</evidence>
<evidence type="ECO:0000256" key="19">
    <source>
        <dbReference type="ARBA" id="ARBA00056965"/>
    </source>
</evidence>
<dbReference type="PROSITE" id="PS00109">
    <property type="entry name" value="PROTEIN_KINASE_TYR"/>
    <property type="match status" value="1"/>
</dbReference>
<feature type="domain" description="Protein kinase" evidence="22">
    <location>
        <begin position="353"/>
        <end position="645"/>
    </location>
</feature>
<keyword evidence="13" id="KW-0829">Tyrosine-protein kinase</keyword>
<dbReference type="GO" id="GO:0004714">
    <property type="term" value="F:transmembrane receptor protein tyrosine kinase activity"/>
    <property type="evidence" value="ECO:0007669"/>
    <property type="project" value="UniProtKB-EC"/>
</dbReference>
<dbReference type="GO" id="GO:0005524">
    <property type="term" value="F:ATP binding"/>
    <property type="evidence" value="ECO:0007669"/>
    <property type="project" value="UniProtKB-UniRule"/>
</dbReference>
<organism evidence="23 24">
    <name type="scientific">Sipha flava</name>
    <name type="common">yellow sugarcane aphid</name>
    <dbReference type="NCBI Taxonomy" id="143950"/>
    <lineage>
        <taxon>Eukaryota</taxon>
        <taxon>Metazoa</taxon>
        <taxon>Ecdysozoa</taxon>
        <taxon>Arthropoda</taxon>
        <taxon>Hexapoda</taxon>
        <taxon>Insecta</taxon>
        <taxon>Pterygota</taxon>
        <taxon>Neoptera</taxon>
        <taxon>Paraneoptera</taxon>
        <taxon>Hemiptera</taxon>
        <taxon>Sternorrhyncha</taxon>
        <taxon>Aphidomorpha</taxon>
        <taxon>Aphidoidea</taxon>
        <taxon>Aphididae</taxon>
        <taxon>Sipha</taxon>
    </lineage>
</organism>
<evidence type="ECO:0000256" key="6">
    <source>
        <dbReference type="ARBA" id="ARBA00022729"/>
    </source>
</evidence>
<evidence type="ECO:0000256" key="5">
    <source>
        <dbReference type="ARBA" id="ARBA00022692"/>
    </source>
</evidence>
<evidence type="ECO:0000256" key="3">
    <source>
        <dbReference type="ARBA" id="ARBA00022553"/>
    </source>
</evidence>